<protein>
    <recommendedName>
        <fullName evidence="2">SWIM-type domain-containing protein</fullName>
    </recommendedName>
</protein>
<keyword evidence="4" id="KW-1185">Reference proteome</keyword>
<keyword evidence="1" id="KW-0863">Zinc-finger</keyword>
<dbReference type="AlphaFoldDB" id="A0A9N9MXY7"/>
<accession>A0A9N9MXY7</accession>
<name>A0A9N9MXY7_9CUCU</name>
<reference evidence="3" key="1">
    <citation type="submission" date="2022-01" db="EMBL/GenBank/DDBJ databases">
        <authorList>
            <person name="King R."/>
        </authorList>
    </citation>
    <scope>NUCLEOTIDE SEQUENCE</scope>
</reference>
<dbReference type="InterPro" id="IPR007527">
    <property type="entry name" value="Znf_SWIM"/>
</dbReference>
<keyword evidence="1" id="KW-0862">Zinc</keyword>
<evidence type="ECO:0000256" key="1">
    <source>
        <dbReference type="PROSITE-ProRule" id="PRU00325"/>
    </source>
</evidence>
<feature type="domain" description="SWIM-type" evidence="2">
    <location>
        <begin position="88"/>
        <end position="125"/>
    </location>
</feature>
<keyword evidence="1" id="KW-0479">Metal-binding</keyword>
<dbReference type="PANTHER" id="PTHR39953:SF1">
    <property type="entry name" value="RE54151P"/>
    <property type="match status" value="1"/>
</dbReference>
<dbReference type="PROSITE" id="PS50966">
    <property type="entry name" value="ZF_SWIM"/>
    <property type="match status" value="1"/>
</dbReference>
<dbReference type="Proteomes" id="UP001152799">
    <property type="component" value="Chromosome 8"/>
</dbReference>
<evidence type="ECO:0000313" key="4">
    <source>
        <dbReference type="Proteomes" id="UP001152799"/>
    </source>
</evidence>
<gene>
    <name evidence="3" type="ORF">CEUTPL_LOCUS12655</name>
</gene>
<dbReference type="EMBL" id="OU892284">
    <property type="protein sequence ID" value="CAG9772236.1"/>
    <property type="molecule type" value="Genomic_DNA"/>
</dbReference>
<dbReference type="OrthoDB" id="261614at2759"/>
<sequence>MVVTEPGFEKASSDNLPMVDAEMVNDFFVSNSNFFSAEVKNVKTTRAQKTSYGDNAVGYVQVKKENHVCFVLGRITPEHKVRDKGYFVEAVIDMKEDKVVSCECKDCAASEGGCKHGIAFLLWLHRRSE</sequence>
<evidence type="ECO:0000313" key="3">
    <source>
        <dbReference type="EMBL" id="CAG9772236.1"/>
    </source>
</evidence>
<proteinExistence type="predicted"/>
<evidence type="ECO:0000259" key="2">
    <source>
        <dbReference type="PROSITE" id="PS50966"/>
    </source>
</evidence>
<organism evidence="3 4">
    <name type="scientific">Ceutorhynchus assimilis</name>
    <name type="common">cabbage seed weevil</name>
    <dbReference type="NCBI Taxonomy" id="467358"/>
    <lineage>
        <taxon>Eukaryota</taxon>
        <taxon>Metazoa</taxon>
        <taxon>Ecdysozoa</taxon>
        <taxon>Arthropoda</taxon>
        <taxon>Hexapoda</taxon>
        <taxon>Insecta</taxon>
        <taxon>Pterygota</taxon>
        <taxon>Neoptera</taxon>
        <taxon>Endopterygota</taxon>
        <taxon>Coleoptera</taxon>
        <taxon>Polyphaga</taxon>
        <taxon>Cucujiformia</taxon>
        <taxon>Curculionidae</taxon>
        <taxon>Ceutorhynchinae</taxon>
        <taxon>Ceutorhynchus</taxon>
    </lineage>
</organism>
<dbReference type="GO" id="GO:0008270">
    <property type="term" value="F:zinc ion binding"/>
    <property type="evidence" value="ECO:0007669"/>
    <property type="project" value="UniProtKB-KW"/>
</dbReference>
<dbReference type="PANTHER" id="PTHR39953">
    <property type="entry name" value="RE54151P"/>
    <property type="match status" value="1"/>
</dbReference>